<accession>A0A0E0BQG8</accession>
<reference evidence="1" key="2">
    <citation type="submission" date="2018-05" db="EMBL/GenBank/DDBJ databases">
        <title>OgluRS3 (Oryza glumaepatula Reference Sequence Version 3).</title>
        <authorList>
            <person name="Zhang J."/>
            <person name="Kudrna D."/>
            <person name="Lee S."/>
            <person name="Talag J."/>
            <person name="Welchert J."/>
            <person name="Wing R.A."/>
        </authorList>
    </citation>
    <scope>NUCLEOTIDE SEQUENCE [LARGE SCALE GENOMIC DNA]</scope>
</reference>
<organism evidence="1">
    <name type="scientific">Oryza glumipatula</name>
    <dbReference type="NCBI Taxonomy" id="40148"/>
    <lineage>
        <taxon>Eukaryota</taxon>
        <taxon>Viridiplantae</taxon>
        <taxon>Streptophyta</taxon>
        <taxon>Embryophyta</taxon>
        <taxon>Tracheophyta</taxon>
        <taxon>Spermatophyta</taxon>
        <taxon>Magnoliopsida</taxon>
        <taxon>Liliopsida</taxon>
        <taxon>Poales</taxon>
        <taxon>Poaceae</taxon>
        <taxon>BOP clade</taxon>
        <taxon>Oryzoideae</taxon>
        <taxon>Oryzeae</taxon>
        <taxon>Oryzinae</taxon>
        <taxon>Oryza</taxon>
    </lineage>
</organism>
<dbReference type="HOGENOM" id="CLU_2708798_0_0_1"/>
<dbReference type="EnsemblPlants" id="OGLUM12G07430.1">
    <property type="protein sequence ID" value="OGLUM12G07430.1"/>
    <property type="gene ID" value="OGLUM12G07430"/>
</dbReference>
<evidence type="ECO:0000313" key="1">
    <source>
        <dbReference type="EnsemblPlants" id="OGLUM12G07430.1"/>
    </source>
</evidence>
<dbReference type="Gramene" id="OGLUM12G07430.1">
    <property type="protein sequence ID" value="OGLUM12G07430.1"/>
    <property type="gene ID" value="OGLUM12G07430"/>
</dbReference>
<name>A0A0E0BQG8_9ORYZ</name>
<keyword evidence="2" id="KW-1185">Reference proteome</keyword>
<protein>
    <submittedName>
        <fullName evidence="1">Uncharacterized protein</fullName>
    </submittedName>
</protein>
<sequence>MSRFGVNMRKELGTVFHNGGSHEMGLSNGYGVFNLANGSHRVGKAGQTLQSRTIVEYSVLPVKEIYHQGDSYS</sequence>
<dbReference type="AlphaFoldDB" id="A0A0E0BQG8"/>
<evidence type="ECO:0000313" key="2">
    <source>
        <dbReference type="Proteomes" id="UP000026961"/>
    </source>
</evidence>
<proteinExistence type="predicted"/>
<reference evidence="1" key="1">
    <citation type="submission" date="2015-04" db="UniProtKB">
        <authorList>
            <consortium name="EnsemblPlants"/>
        </authorList>
    </citation>
    <scope>IDENTIFICATION</scope>
</reference>
<dbReference type="Proteomes" id="UP000026961">
    <property type="component" value="Chromosome 12"/>
</dbReference>